<dbReference type="InterPro" id="IPR041504">
    <property type="entry name" value="AidB_N"/>
</dbReference>
<gene>
    <name evidence="10" type="ORF">rosag_01810</name>
</gene>
<name>A0AA37V8Q2_9BACT</name>
<keyword evidence="3 5" id="KW-0285">Flavoprotein</keyword>
<keyword evidence="4 5" id="KW-0274">FAD</keyword>
<comment type="similarity">
    <text evidence="2 5">Belongs to the acyl-CoA dehydrogenase family.</text>
</comment>
<dbReference type="InterPro" id="IPR006089">
    <property type="entry name" value="Acyl-CoA_DH_CS"/>
</dbReference>
<protein>
    <submittedName>
        <fullName evidence="10">Acyl-CoA dehydrogenase</fullName>
    </submittedName>
</protein>
<dbReference type="SUPFAM" id="SSF47203">
    <property type="entry name" value="Acyl-CoA dehydrogenase C-terminal domain-like"/>
    <property type="match status" value="1"/>
</dbReference>
<sequence>MVREGDVTHGAFFQDAPRVGDPWADDAALQAALRRLLPADVLATATPELARLGARAGGDLLALADAAEAAPPRHVPYDAWGRRVDRIEVSDAWRALDRASAEEGMVAVAYERPWGAASRVVQMAMLHLFHPSSAIYSCPLAMTDGAARCLSLMAGDDAVLRDALAHLTSRDPAAFWTSGQWMTERTGGSDVSMTGTRAEPADDGAWRLHGTKWFTSATTSQMTMTLARLPGAPDGSRGLSLFFVPLARDAEGRLPGLVVHRLKEKLGTHALPTAELTLDGTPARLVGGAGEGVRRIATLFNVTRVWNAACAAGGMRRAVTLARDYASRRVAFGKLLRDHPLHAETLAAMEVEARGALQLVLHVAALLGREECGLASDGERAALRLLTPVAKLFTGKQAVAVASEALEAFGGAGYVEDTGLPRLLRDAQVLAIWEGTTNVLALDVLRAIEREDALAPHLADLQERLRALPASDALAPSVAVVGAALGQLGAHAAALAAAPRADVEAGARSFAIALGRATIGVLLLEQAAWSATDPAGACDAAAASAAARRWCATLPPPVAFAAEQRAEADALLGRVPVTG</sequence>
<proteinExistence type="inferred from homology"/>
<dbReference type="InterPro" id="IPR009075">
    <property type="entry name" value="AcylCo_DH/oxidase_C"/>
</dbReference>
<dbReference type="Pfam" id="PF02770">
    <property type="entry name" value="Acyl-CoA_dh_M"/>
    <property type="match status" value="1"/>
</dbReference>
<accession>A0AA37V8Q2</accession>
<dbReference type="InterPro" id="IPR052904">
    <property type="entry name" value="Acyl-CoA_dehydrogenase-like"/>
</dbReference>
<dbReference type="PANTHER" id="PTHR42707:SF2">
    <property type="entry name" value="ACD11 DEHYDROGENASE"/>
    <property type="match status" value="1"/>
</dbReference>
<feature type="domain" description="Acyl-CoA oxidase/dehydrogenase middle" evidence="7">
    <location>
        <begin position="180"/>
        <end position="279"/>
    </location>
</feature>
<reference evidence="10" key="1">
    <citation type="submission" date="2022-08" db="EMBL/GenBank/DDBJ databases">
        <title>Draft genome sequencing of Roseisolibacter agri AW1220.</title>
        <authorList>
            <person name="Tobiishi Y."/>
            <person name="Tonouchi A."/>
        </authorList>
    </citation>
    <scope>NUCLEOTIDE SEQUENCE</scope>
    <source>
        <strain evidence="10">AW1220</strain>
    </source>
</reference>
<dbReference type="Gene3D" id="6.10.250.600">
    <property type="match status" value="1"/>
</dbReference>
<feature type="domain" description="Adaptive response protein AidB N-terminal" evidence="8">
    <location>
        <begin position="21"/>
        <end position="152"/>
    </location>
</feature>
<dbReference type="InterPro" id="IPR053998">
    <property type="entry name" value="ACDH-11_C"/>
</dbReference>
<dbReference type="SUPFAM" id="SSF56645">
    <property type="entry name" value="Acyl-CoA dehydrogenase NM domain-like"/>
    <property type="match status" value="1"/>
</dbReference>
<dbReference type="EMBL" id="BRXS01000001">
    <property type="protein sequence ID" value="GLC23668.1"/>
    <property type="molecule type" value="Genomic_DNA"/>
</dbReference>
<keyword evidence="5" id="KW-0560">Oxidoreductase</keyword>
<dbReference type="Proteomes" id="UP001161325">
    <property type="component" value="Unassembled WGS sequence"/>
</dbReference>
<evidence type="ECO:0000256" key="2">
    <source>
        <dbReference type="ARBA" id="ARBA00009347"/>
    </source>
</evidence>
<dbReference type="PANTHER" id="PTHR42707">
    <property type="entry name" value="ACYL-COA DEHYDROGENASE"/>
    <property type="match status" value="1"/>
</dbReference>
<evidence type="ECO:0000256" key="4">
    <source>
        <dbReference type="ARBA" id="ARBA00022827"/>
    </source>
</evidence>
<evidence type="ECO:0000313" key="10">
    <source>
        <dbReference type="EMBL" id="GLC23668.1"/>
    </source>
</evidence>
<dbReference type="Pfam" id="PF22217">
    <property type="entry name" value="ACDH-11_C"/>
    <property type="match status" value="1"/>
</dbReference>
<evidence type="ECO:0000259" key="8">
    <source>
        <dbReference type="Pfam" id="PF18158"/>
    </source>
</evidence>
<dbReference type="Pfam" id="PF18158">
    <property type="entry name" value="AidB_N"/>
    <property type="match status" value="1"/>
</dbReference>
<dbReference type="Gene3D" id="2.40.110.20">
    <property type="match status" value="1"/>
</dbReference>
<dbReference type="InterPro" id="IPR009100">
    <property type="entry name" value="AcylCoA_DH/oxidase_NM_dom_sf"/>
</dbReference>
<keyword evidence="11" id="KW-1185">Reference proteome</keyword>
<comment type="caution">
    <text evidence="10">The sequence shown here is derived from an EMBL/GenBank/DDBJ whole genome shotgun (WGS) entry which is preliminary data.</text>
</comment>
<organism evidence="10 11">
    <name type="scientific">Roseisolibacter agri</name>
    <dbReference type="NCBI Taxonomy" id="2014610"/>
    <lineage>
        <taxon>Bacteria</taxon>
        <taxon>Pseudomonadati</taxon>
        <taxon>Gemmatimonadota</taxon>
        <taxon>Gemmatimonadia</taxon>
        <taxon>Gemmatimonadales</taxon>
        <taxon>Gemmatimonadaceae</taxon>
        <taxon>Roseisolibacter</taxon>
    </lineage>
</organism>
<evidence type="ECO:0000256" key="5">
    <source>
        <dbReference type="RuleBase" id="RU362125"/>
    </source>
</evidence>
<evidence type="ECO:0000259" key="6">
    <source>
        <dbReference type="Pfam" id="PF00441"/>
    </source>
</evidence>
<evidence type="ECO:0000259" key="7">
    <source>
        <dbReference type="Pfam" id="PF02770"/>
    </source>
</evidence>
<dbReference type="GO" id="GO:0003995">
    <property type="term" value="F:acyl-CoA dehydrogenase activity"/>
    <property type="evidence" value="ECO:0007669"/>
    <property type="project" value="InterPro"/>
</dbReference>
<dbReference type="PROSITE" id="PS00073">
    <property type="entry name" value="ACYL_COA_DH_2"/>
    <property type="match status" value="1"/>
</dbReference>
<dbReference type="Pfam" id="PF00441">
    <property type="entry name" value="Acyl-CoA_dh_1"/>
    <property type="match status" value="1"/>
</dbReference>
<dbReference type="Gene3D" id="1.20.140.10">
    <property type="entry name" value="Butyryl-CoA Dehydrogenase, subunit A, domain 3"/>
    <property type="match status" value="1"/>
</dbReference>
<feature type="domain" description="Acyl-CoA dehydrogenase/oxidase C-terminal" evidence="6">
    <location>
        <begin position="290"/>
        <end position="448"/>
    </location>
</feature>
<comment type="cofactor">
    <cofactor evidence="1 5">
        <name>FAD</name>
        <dbReference type="ChEBI" id="CHEBI:57692"/>
    </cofactor>
</comment>
<dbReference type="InterPro" id="IPR036250">
    <property type="entry name" value="AcylCo_DH-like_C"/>
</dbReference>
<dbReference type="InterPro" id="IPR006091">
    <property type="entry name" value="Acyl-CoA_Oxase/DH_mid-dom"/>
</dbReference>
<evidence type="ECO:0000256" key="1">
    <source>
        <dbReference type="ARBA" id="ARBA00001974"/>
    </source>
</evidence>
<feature type="domain" description="Acyl-CoA dehydrogenase 11-like C-terminal" evidence="9">
    <location>
        <begin position="457"/>
        <end position="554"/>
    </location>
</feature>
<evidence type="ECO:0000256" key="3">
    <source>
        <dbReference type="ARBA" id="ARBA00022630"/>
    </source>
</evidence>
<evidence type="ECO:0000313" key="11">
    <source>
        <dbReference type="Proteomes" id="UP001161325"/>
    </source>
</evidence>
<dbReference type="AlphaFoldDB" id="A0AA37V8Q2"/>
<evidence type="ECO:0000259" key="9">
    <source>
        <dbReference type="Pfam" id="PF22217"/>
    </source>
</evidence>